<keyword evidence="1" id="KW-1133">Transmembrane helix</keyword>
<evidence type="ECO:0000313" key="3">
    <source>
        <dbReference type="Proteomes" id="UP000190065"/>
    </source>
</evidence>
<keyword evidence="1" id="KW-0812">Transmembrane</keyword>
<accession>A0A1T4PYH9</accession>
<name>A0A1T4PYH9_9BACT</name>
<feature type="transmembrane region" description="Helical" evidence="1">
    <location>
        <begin position="43"/>
        <end position="67"/>
    </location>
</feature>
<organism evidence="2 3">
    <name type="scientific">Segatella oulorum</name>
    <dbReference type="NCBI Taxonomy" id="28136"/>
    <lineage>
        <taxon>Bacteria</taxon>
        <taxon>Pseudomonadati</taxon>
        <taxon>Bacteroidota</taxon>
        <taxon>Bacteroidia</taxon>
        <taxon>Bacteroidales</taxon>
        <taxon>Prevotellaceae</taxon>
        <taxon>Segatella</taxon>
    </lineage>
</organism>
<dbReference type="InterPro" id="IPR032129">
    <property type="entry name" value="DUF5056"/>
</dbReference>
<reference evidence="2 3" key="1">
    <citation type="submission" date="2017-02" db="EMBL/GenBank/DDBJ databases">
        <authorList>
            <person name="Peterson S.W."/>
        </authorList>
    </citation>
    <scope>NUCLEOTIDE SEQUENCE [LARGE SCALE GENOMIC DNA]</scope>
    <source>
        <strain evidence="2 3">ATCC 43324</strain>
    </source>
</reference>
<dbReference type="Pfam" id="PF16479">
    <property type="entry name" value="DUF5056"/>
    <property type="match status" value="1"/>
</dbReference>
<dbReference type="Proteomes" id="UP000190065">
    <property type="component" value="Unassembled WGS sequence"/>
</dbReference>
<proteinExistence type="predicted"/>
<keyword evidence="1" id="KW-0472">Membrane</keyword>
<feature type="transmembrane region" description="Helical" evidence="1">
    <location>
        <begin position="87"/>
        <end position="113"/>
    </location>
</feature>
<sequence>MMDNEQNERLLKQFLTERVPQTIADDGFSSRVMQRLPPSRGRWLSTVWTMLCSIAIVVYVLSTVTWTTLYRISWHLPARILSFLHSIFWNELVMLSVYVTILAVLFTAVYTIFQTERRMV</sequence>
<evidence type="ECO:0000256" key="1">
    <source>
        <dbReference type="SAM" id="Phobius"/>
    </source>
</evidence>
<gene>
    <name evidence="2" type="ORF">SAMN02745202_01607</name>
</gene>
<dbReference type="EMBL" id="FUXK01000018">
    <property type="protein sequence ID" value="SJZ96386.1"/>
    <property type="molecule type" value="Genomic_DNA"/>
</dbReference>
<dbReference type="STRING" id="28136.SAMN02745202_01607"/>
<protein>
    <submittedName>
        <fullName evidence="2">Uncharacterized protein</fullName>
    </submittedName>
</protein>
<evidence type="ECO:0000313" key="2">
    <source>
        <dbReference type="EMBL" id="SJZ96386.1"/>
    </source>
</evidence>
<dbReference type="RefSeq" id="WP_159102039.1">
    <property type="nucleotide sequence ID" value="NZ_FUXK01000018.1"/>
</dbReference>
<dbReference type="AlphaFoldDB" id="A0A1T4PYH9"/>